<gene>
    <name evidence="3" type="ORF">E0L32_006342</name>
</gene>
<evidence type="ECO:0000313" key="3">
    <source>
        <dbReference type="EMBL" id="TPX13142.1"/>
    </source>
</evidence>
<dbReference type="InterPro" id="IPR057678">
    <property type="entry name" value="DUF7918"/>
</dbReference>
<dbReference type="OrthoDB" id="3364132at2759"/>
<dbReference type="STRING" id="1093900.A0A507AT19"/>
<keyword evidence="4" id="KW-1185">Reference proteome</keyword>
<name>A0A507AT19_9PEZI</name>
<dbReference type="PANTHER" id="PTHR36223">
    <property type="entry name" value="BETA-LACTAMASE-TYPE TRANSPEPTIDASE FOLD DOMAIN CONTAINING PROTEIN"/>
    <property type="match status" value="1"/>
</dbReference>
<evidence type="ECO:0000259" key="2">
    <source>
        <dbReference type="Pfam" id="PF25534"/>
    </source>
</evidence>
<accession>A0A507AT19</accession>
<dbReference type="Proteomes" id="UP000319257">
    <property type="component" value="Unassembled WGS sequence"/>
</dbReference>
<organism evidence="3 4">
    <name type="scientific">Thyridium curvatum</name>
    <dbReference type="NCBI Taxonomy" id="1093900"/>
    <lineage>
        <taxon>Eukaryota</taxon>
        <taxon>Fungi</taxon>
        <taxon>Dikarya</taxon>
        <taxon>Ascomycota</taxon>
        <taxon>Pezizomycotina</taxon>
        <taxon>Sordariomycetes</taxon>
        <taxon>Sordariomycetidae</taxon>
        <taxon>Thyridiales</taxon>
        <taxon>Thyridiaceae</taxon>
        <taxon>Thyridium</taxon>
    </lineage>
</organism>
<feature type="region of interest" description="Disordered" evidence="1">
    <location>
        <begin position="234"/>
        <end position="260"/>
    </location>
</feature>
<dbReference type="AlphaFoldDB" id="A0A507AT19"/>
<dbReference type="GeneID" id="41973789"/>
<dbReference type="EMBL" id="SKBQ01000036">
    <property type="protein sequence ID" value="TPX13142.1"/>
    <property type="molecule type" value="Genomic_DNA"/>
</dbReference>
<evidence type="ECO:0000256" key="1">
    <source>
        <dbReference type="SAM" id="MobiDB-lite"/>
    </source>
</evidence>
<protein>
    <recommendedName>
        <fullName evidence="2">DUF7918 domain-containing protein</fullName>
    </recommendedName>
</protein>
<feature type="domain" description="DUF7918" evidence="2">
    <location>
        <begin position="10"/>
        <end position="236"/>
    </location>
</feature>
<evidence type="ECO:0000313" key="4">
    <source>
        <dbReference type="Proteomes" id="UP000319257"/>
    </source>
</evidence>
<reference evidence="3 4" key="1">
    <citation type="submission" date="2019-06" db="EMBL/GenBank/DDBJ databases">
        <title>Draft genome sequence of the filamentous fungus Phialemoniopsis curvata isolated from diesel fuel.</title>
        <authorList>
            <person name="Varaljay V.A."/>
            <person name="Lyon W.J."/>
            <person name="Crouch A.L."/>
            <person name="Drake C.E."/>
            <person name="Hollomon J.M."/>
            <person name="Nadeau L.J."/>
            <person name="Nunn H.S."/>
            <person name="Stevenson B.S."/>
            <person name="Bojanowski C.L."/>
            <person name="Crookes-Goodson W.J."/>
        </authorList>
    </citation>
    <scope>NUCLEOTIDE SEQUENCE [LARGE SCALE GENOMIC DNA]</scope>
    <source>
        <strain evidence="3 4">D216</strain>
    </source>
</reference>
<feature type="compositionally biased region" description="Pro residues" evidence="1">
    <location>
        <begin position="236"/>
        <end position="251"/>
    </location>
</feature>
<proteinExistence type="predicted"/>
<dbReference type="InParanoid" id="A0A507AT19"/>
<feature type="region of interest" description="Disordered" evidence="1">
    <location>
        <begin position="288"/>
        <end position="329"/>
    </location>
</feature>
<dbReference type="PANTHER" id="PTHR36223:SF1">
    <property type="entry name" value="TRANSCRIPTION ELONGATION FACTOR EAF N-TERMINAL DOMAIN-CONTAINING PROTEIN"/>
    <property type="match status" value="1"/>
</dbReference>
<dbReference type="Pfam" id="PF25534">
    <property type="entry name" value="DUF7918"/>
    <property type="match status" value="1"/>
</dbReference>
<feature type="compositionally biased region" description="Basic and acidic residues" evidence="1">
    <location>
        <begin position="320"/>
        <end position="329"/>
    </location>
</feature>
<sequence>MAILEDLRAEVTVKVNGVTAVEYDAPFSTEATEESGGLVLRSQKYIESIDDAEFSIRITAEDRMGWLKAKSRHCYSFDVFVDGLQICLYLMNPSDNPFKIHVKGVEDDRGPGVARLRRFKFGTIMAIEDADDKRVSDDMEKGKSLGLIEVRVSKCIKKGTTSPDAGALEPRDLSIASKAIQGNALSHGMTLQAEGDEIEPGTYYDLKYPANSHVATFKFRYGSKEALKQQLVIPRTPQPSPEPPAQLPPQPTGYDSLSQEEKDRLGRLKYEELQVMRSLQQRDVKLESVIPNREIGAGIKREHGSSPSERSSKMPRGKGRRETVDLTDD</sequence>
<comment type="caution">
    <text evidence="3">The sequence shown here is derived from an EMBL/GenBank/DDBJ whole genome shotgun (WGS) entry which is preliminary data.</text>
</comment>
<dbReference type="RefSeq" id="XP_030994853.1">
    <property type="nucleotide sequence ID" value="XM_031140964.1"/>
</dbReference>